<protein>
    <submittedName>
        <fullName evidence="4">TetR/AcrR family transcriptional regulator</fullName>
    </submittedName>
</protein>
<organism evidence="4 5">
    <name type="scientific">Ideonella azotifigens</name>
    <dbReference type="NCBI Taxonomy" id="513160"/>
    <lineage>
        <taxon>Bacteria</taxon>
        <taxon>Pseudomonadati</taxon>
        <taxon>Pseudomonadota</taxon>
        <taxon>Betaproteobacteria</taxon>
        <taxon>Burkholderiales</taxon>
        <taxon>Sphaerotilaceae</taxon>
        <taxon>Ideonella</taxon>
    </lineage>
</organism>
<dbReference type="SUPFAM" id="SSF46689">
    <property type="entry name" value="Homeodomain-like"/>
    <property type="match status" value="1"/>
</dbReference>
<feature type="domain" description="HTH tetR-type" evidence="3">
    <location>
        <begin position="1"/>
        <end position="58"/>
    </location>
</feature>
<evidence type="ECO:0000256" key="2">
    <source>
        <dbReference type="PROSITE-ProRule" id="PRU00335"/>
    </source>
</evidence>
<dbReference type="InterPro" id="IPR009057">
    <property type="entry name" value="Homeodomain-like_sf"/>
</dbReference>
<evidence type="ECO:0000256" key="1">
    <source>
        <dbReference type="ARBA" id="ARBA00023125"/>
    </source>
</evidence>
<dbReference type="Pfam" id="PF00440">
    <property type="entry name" value="TetR_N"/>
    <property type="match status" value="1"/>
</dbReference>
<keyword evidence="1 2" id="KW-0238">DNA-binding</keyword>
<reference evidence="4 5" key="1">
    <citation type="journal article" date="2019" name="Int. J. Syst. Evol. Microbiol.">
        <title>The Global Catalogue of Microorganisms (GCM) 10K type strain sequencing project: providing services to taxonomists for standard genome sequencing and annotation.</title>
        <authorList>
            <consortium name="The Broad Institute Genomics Platform"/>
            <consortium name="The Broad Institute Genome Sequencing Center for Infectious Disease"/>
            <person name="Wu L."/>
            <person name="Ma J."/>
        </authorList>
    </citation>
    <scope>NUCLEOTIDE SEQUENCE [LARGE SCALE GENOMIC DNA]</scope>
    <source>
        <strain evidence="4 5">JCM 15503</strain>
    </source>
</reference>
<dbReference type="Pfam" id="PF17918">
    <property type="entry name" value="TetR_C_15"/>
    <property type="match status" value="1"/>
</dbReference>
<dbReference type="Gene3D" id="1.10.357.10">
    <property type="entry name" value="Tetracycline Repressor, domain 2"/>
    <property type="match status" value="1"/>
</dbReference>
<sequence>MEAIVTAGARVLGTRGWTGFTTNEVAQVAGVSIGSLYQYFPNKVALVDAIRRRHLETVLAAVSAGCNGDKPAGQLVDDLVGGLIAAHSIEPEVHRVLLDELPRAGQADADKAAFMAEYLASYKLLIARHCGGAPEAVSDLSAQVLSATVEGVIHDFARRGMLDAPTLQQELVRLVRAYLLGLQAQGMPVLSSNQ</sequence>
<evidence type="ECO:0000313" key="5">
    <source>
        <dbReference type="Proteomes" id="UP001500279"/>
    </source>
</evidence>
<dbReference type="EMBL" id="BAAAEW010000006">
    <property type="protein sequence ID" value="GAA0745492.1"/>
    <property type="molecule type" value="Genomic_DNA"/>
</dbReference>
<dbReference type="InterPro" id="IPR050109">
    <property type="entry name" value="HTH-type_TetR-like_transc_reg"/>
</dbReference>
<proteinExistence type="predicted"/>
<dbReference type="PROSITE" id="PS50977">
    <property type="entry name" value="HTH_TETR_2"/>
    <property type="match status" value="1"/>
</dbReference>
<dbReference type="InterPro" id="IPR001647">
    <property type="entry name" value="HTH_TetR"/>
</dbReference>
<name>A0ABN1JRV7_9BURK</name>
<evidence type="ECO:0000313" key="4">
    <source>
        <dbReference type="EMBL" id="GAA0745492.1"/>
    </source>
</evidence>
<evidence type="ECO:0000259" key="3">
    <source>
        <dbReference type="PROSITE" id="PS50977"/>
    </source>
</evidence>
<keyword evidence="5" id="KW-1185">Reference proteome</keyword>
<feature type="DNA-binding region" description="H-T-H motif" evidence="2">
    <location>
        <begin position="21"/>
        <end position="40"/>
    </location>
</feature>
<dbReference type="Proteomes" id="UP001500279">
    <property type="component" value="Unassembled WGS sequence"/>
</dbReference>
<dbReference type="PRINTS" id="PR00455">
    <property type="entry name" value="HTHTETR"/>
</dbReference>
<dbReference type="InterPro" id="IPR041669">
    <property type="entry name" value="TetR_C_15"/>
</dbReference>
<accession>A0ABN1JRV7</accession>
<gene>
    <name evidence="4" type="ORF">GCM10009107_11930</name>
</gene>
<comment type="caution">
    <text evidence="4">The sequence shown here is derived from an EMBL/GenBank/DDBJ whole genome shotgun (WGS) entry which is preliminary data.</text>
</comment>
<dbReference type="PANTHER" id="PTHR30055">
    <property type="entry name" value="HTH-TYPE TRANSCRIPTIONAL REGULATOR RUTR"/>
    <property type="match status" value="1"/>
</dbReference>
<dbReference type="PANTHER" id="PTHR30055:SF223">
    <property type="entry name" value="HTH-TYPE TRANSCRIPTIONAL REGULATOR UIDR"/>
    <property type="match status" value="1"/>
</dbReference>